<evidence type="ECO:0000313" key="5">
    <source>
        <dbReference type="Proteomes" id="UP000026961"/>
    </source>
</evidence>
<dbReference type="GO" id="GO:0008146">
    <property type="term" value="F:sulfotransferase activity"/>
    <property type="evidence" value="ECO:0007669"/>
    <property type="project" value="InterPro"/>
</dbReference>
<evidence type="ECO:0000313" key="4">
    <source>
        <dbReference type="EnsemblPlants" id="OGLUM11G14040.1"/>
    </source>
</evidence>
<keyword evidence="5" id="KW-1185">Reference proteome</keyword>
<evidence type="ECO:0000256" key="2">
    <source>
        <dbReference type="SAM" id="MobiDB-lite"/>
    </source>
</evidence>
<dbReference type="InterPro" id="IPR000863">
    <property type="entry name" value="Sulfotransferase_dom"/>
</dbReference>
<feature type="domain" description="Sulfotransferase" evidence="3">
    <location>
        <begin position="66"/>
        <end position="99"/>
    </location>
</feature>
<accession>A0A0E0BJD1</accession>
<protein>
    <recommendedName>
        <fullName evidence="1">Sulfotransferase</fullName>
        <ecNumber evidence="1">2.8.2.-</ecNumber>
    </recommendedName>
</protein>
<dbReference type="Proteomes" id="UP000026961">
    <property type="component" value="Chromosome 11"/>
</dbReference>
<evidence type="ECO:0000259" key="3">
    <source>
        <dbReference type="Pfam" id="PF00685"/>
    </source>
</evidence>
<feature type="compositionally biased region" description="Polar residues" evidence="2">
    <location>
        <begin position="295"/>
        <end position="304"/>
    </location>
</feature>
<feature type="compositionally biased region" description="Basic and acidic residues" evidence="2">
    <location>
        <begin position="307"/>
        <end position="320"/>
    </location>
</feature>
<dbReference type="Gramene" id="OGLUM11G14040.1">
    <property type="protein sequence ID" value="OGLUM11G14040.1"/>
    <property type="gene ID" value="OGLUM11G14040"/>
</dbReference>
<comment type="similarity">
    <text evidence="1">Belongs to the sulfotransferase 1 family.</text>
</comment>
<organism evidence="4">
    <name type="scientific">Oryza glumipatula</name>
    <dbReference type="NCBI Taxonomy" id="40148"/>
    <lineage>
        <taxon>Eukaryota</taxon>
        <taxon>Viridiplantae</taxon>
        <taxon>Streptophyta</taxon>
        <taxon>Embryophyta</taxon>
        <taxon>Tracheophyta</taxon>
        <taxon>Spermatophyta</taxon>
        <taxon>Magnoliopsida</taxon>
        <taxon>Liliopsida</taxon>
        <taxon>Poales</taxon>
        <taxon>Poaceae</taxon>
        <taxon>BOP clade</taxon>
        <taxon>Oryzoideae</taxon>
        <taxon>Oryzeae</taxon>
        <taxon>Oryzinae</taxon>
        <taxon>Oryza</taxon>
    </lineage>
</organism>
<dbReference type="EnsemblPlants" id="OGLUM11G14040.1">
    <property type="protein sequence ID" value="OGLUM11G14040.1"/>
    <property type="gene ID" value="OGLUM11G14040"/>
</dbReference>
<proteinExistence type="inferred from homology"/>
<reference evidence="4" key="1">
    <citation type="submission" date="2015-04" db="UniProtKB">
        <authorList>
            <consortium name="EnsemblPlants"/>
        </authorList>
    </citation>
    <scope>IDENTIFICATION</scope>
</reference>
<dbReference type="AlphaFoldDB" id="A0A0E0BJD1"/>
<dbReference type="SUPFAM" id="SSF52540">
    <property type="entry name" value="P-loop containing nucleoside triphosphate hydrolases"/>
    <property type="match status" value="1"/>
</dbReference>
<dbReference type="InterPro" id="IPR027417">
    <property type="entry name" value="P-loop_NTPase"/>
</dbReference>
<sequence>MAAAPGEVSGGQGNGDGAAIVELTISSALAAAGDAMRAHGGFWLPETFLPGLEAARAQRFEPRPYSDVLLASFPKSGTTWLKALAFATLNRAAYPPSGEGHPLRRSSSRRRLLCPTTCLVHSLRRVYCLPTCRTPTCLRASRRIALAVGSSTFADFLHIPPCNAASATQLIIAVSAGVGAREPSSSSSSSSLSLPAACTYATLTRMRIEIGNNVNGRHRDLPIGLLIRPSRSGEAAPAGQLAGDGKMTGFVAPAGRPTPHHAETYTETEFRQRRRLWDKYKDSISEDYNQLRSESNATMWTSGAPSKEPESSTTNDRRELGTLRTMGGELDCWRHMRTGPNT</sequence>
<dbReference type="EC" id="2.8.2.-" evidence="1"/>
<feature type="region of interest" description="Disordered" evidence="2">
    <location>
        <begin position="295"/>
        <end position="320"/>
    </location>
</feature>
<dbReference type="eggNOG" id="KOG1584">
    <property type="taxonomic scope" value="Eukaryota"/>
</dbReference>
<keyword evidence="1" id="KW-0808">Transferase</keyword>
<dbReference type="Gene3D" id="3.40.50.300">
    <property type="entry name" value="P-loop containing nucleotide triphosphate hydrolases"/>
    <property type="match status" value="1"/>
</dbReference>
<reference evidence="4" key="2">
    <citation type="submission" date="2018-05" db="EMBL/GenBank/DDBJ databases">
        <title>OgluRS3 (Oryza glumaepatula Reference Sequence Version 3).</title>
        <authorList>
            <person name="Zhang J."/>
            <person name="Kudrna D."/>
            <person name="Lee S."/>
            <person name="Talag J."/>
            <person name="Welchert J."/>
            <person name="Wing R.A."/>
        </authorList>
    </citation>
    <scope>NUCLEOTIDE SEQUENCE [LARGE SCALE GENOMIC DNA]</scope>
</reference>
<dbReference type="Pfam" id="PF00685">
    <property type="entry name" value="Sulfotransfer_1"/>
    <property type="match status" value="1"/>
</dbReference>
<evidence type="ECO:0000256" key="1">
    <source>
        <dbReference type="RuleBase" id="RU361155"/>
    </source>
</evidence>
<dbReference type="HOGENOM" id="CLU_812283_0_0_1"/>
<name>A0A0E0BJD1_9ORYZ</name>